<protein>
    <submittedName>
        <fullName evidence="1">Uncharacterized protein</fullName>
    </submittedName>
</protein>
<gene>
    <name evidence="1" type="ORF">SAMN04490220_9037</name>
</gene>
<proteinExistence type="predicted"/>
<accession>A0A1H5MJC3</accession>
<dbReference type="Proteomes" id="UP000183407">
    <property type="component" value="Unassembled WGS sequence"/>
</dbReference>
<evidence type="ECO:0000313" key="2">
    <source>
        <dbReference type="Proteomes" id="UP000183407"/>
    </source>
</evidence>
<reference evidence="2" key="1">
    <citation type="submission" date="2016-10" db="EMBL/GenBank/DDBJ databases">
        <authorList>
            <person name="Varghese N."/>
        </authorList>
    </citation>
    <scope>NUCLEOTIDE SEQUENCE [LARGE SCALE GENOMIC DNA]</scope>
    <source>
        <strain evidence="2">DSM 44719</strain>
    </source>
</reference>
<organism evidence="1 2">
    <name type="scientific">Rhodococcus jostii</name>
    <dbReference type="NCBI Taxonomy" id="132919"/>
    <lineage>
        <taxon>Bacteria</taxon>
        <taxon>Bacillati</taxon>
        <taxon>Actinomycetota</taxon>
        <taxon>Actinomycetes</taxon>
        <taxon>Mycobacteriales</taxon>
        <taxon>Nocardiaceae</taxon>
        <taxon>Rhodococcus</taxon>
    </lineage>
</organism>
<sequence>MNSDLDAVVPPRALLCGTARVEFVDGVPDAQPKVYTVSLMRWHRLRHHCTDLVGNVGYCHAVKSAASWLRSSLWSSMVLAVALSVTGCVGAVDRADFDAAMQSRGGGMTTSLVRDGLAALSARYGVAEVQVTSVDVAPVETLDVTVRNPAKPDQLDQYTFDGEWLSDPSPVMVSALEDLDARAFRIGDVPALGRVEALVDDALAHSGVDGGRVTGISVNRTEGFWPTVMDDSPPVLHI</sequence>
<evidence type="ECO:0000313" key="1">
    <source>
        <dbReference type="EMBL" id="SEE89293.1"/>
    </source>
</evidence>
<dbReference type="AlphaFoldDB" id="A0A1H5MJC3"/>
<dbReference type="EMBL" id="FNTL01000005">
    <property type="protein sequence ID" value="SEE89293.1"/>
    <property type="molecule type" value="Genomic_DNA"/>
</dbReference>
<name>A0A1H5MJC3_RHOJO</name>